<gene>
    <name evidence="1" type="ORF">H9650_15695</name>
</gene>
<proteinExistence type="predicted"/>
<organism evidence="1 2">
    <name type="scientific">Psychrobacillus faecigallinarum</name>
    <dbReference type="NCBI Taxonomy" id="2762235"/>
    <lineage>
        <taxon>Bacteria</taxon>
        <taxon>Bacillati</taxon>
        <taxon>Bacillota</taxon>
        <taxon>Bacilli</taxon>
        <taxon>Bacillales</taxon>
        <taxon>Bacillaceae</taxon>
        <taxon>Psychrobacillus</taxon>
    </lineage>
</organism>
<evidence type="ECO:0000313" key="2">
    <source>
        <dbReference type="Proteomes" id="UP000640786"/>
    </source>
</evidence>
<dbReference type="Pfam" id="PF12732">
    <property type="entry name" value="YtxH"/>
    <property type="match status" value="1"/>
</dbReference>
<name>A0ABR8RCU5_9BACI</name>
<dbReference type="PANTHER" id="PTHR35792">
    <property type="entry name" value="GENERAL STRESS PROTEIN"/>
    <property type="match status" value="1"/>
</dbReference>
<protein>
    <submittedName>
        <fullName evidence="1">YtxH domain-containing protein</fullName>
    </submittedName>
</protein>
<sequence>MKVSQLLIGVALGALTGATTVLLSTPKSGTEVRENIKTVSADYKEKLSDINDQLRKVKVSIQSLKAESQVMIPRTVKDVKESVEKWQNGTLPLQQQLQNEISSIQSAIEQLEQALPKKNEVAETR</sequence>
<dbReference type="RefSeq" id="WP_144541780.1">
    <property type="nucleotide sequence ID" value="NZ_JACSQO010000009.1"/>
</dbReference>
<dbReference type="EMBL" id="JACSQO010000009">
    <property type="protein sequence ID" value="MBD7945554.1"/>
    <property type="molecule type" value="Genomic_DNA"/>
</dbReference>
<dbReference type="Proteomes" id="UP000640786">
    <property type="component" value="Unassembled WGS sequence"/>
</dbReference>
<comment type="caution">
    <text evidence="1">The sequence shown here is derived from an EMBL/GenBank/DDBJ whole genome shotgun (WGS) entry which is preliminary data.</text>
</comment>
<keyword evidence="2" id="KW-1185">Reference proteome</keyword>
<dbReference type="PANTHER" id="PTHR35792:SF3">
    <property type="entry name" value="IG HYPOTHETICAL 17707"/>
    <property type="match status" value="1"/>
</dbReference>
<reference evidence="1 2" key="1">
    <citation type="submission" date="2020-08" db="EMBL/GenBank/DDBJ databases">
        <title>A Genomic Blueprint of the Chicken Gut Microbiome.</title>
        <authorList>
            <person name="Gilroy R."/>
            <person name="Ravi A."/>
            <person name="Getino M."/>
            <person name="Pursley I."/>
            <person name="Horton D.L."/>
            <person name="Alikhan N.-F."/>
            <person name="Baker D."/>
            <person name="Gharbi K."/>
            <person name="Hall N."/>
            <person name="Watson M."/>
            <person name="Adriaenssens E.M."/>
            <person name="Foster-Nyarko E."/>
            <person name="Jarju S."/>
            <person name="Secka A."/>
            <person name="Antonio M."/>
            <person name="Oren A."/>
            <person name="Chaudhuri R."/>
            <person name="La Ragione R.M."/>
            <person name="Hildebrand F."/>
            <person name="Pallen M.J."/>
        </authorList>
    </citation>
    <scope>NUCLEOTIDE SEQUENCE [LARGE SCALE GENOMIC DNA]</scope>
    <source>
        <strain evidence="1 2">Sa2BUA9</strain>
    </source>
</reference>
<dbReference type="InterPro" id="IPR024623">
    <property type="entry name" value="YtxH"/>
</dbReference>
<dbReference type="InterPro" id="IPR052928">
    <property type="entry name" value="Desiccation-related_membrane"/>
</dbReference>
<evidence type="ECO:0000313" key="1">
    <source>
        <dbReference type="EMBL" id="MBD7945554.1"/>
    </source>
</evidence>
<accession>A0ABR8RCU5</accession>